<accession>M2QZE8</accession>
<protein>
    <submittedName>
        <fullName evidence="1">Uncharacterized protein</fullName>
    </submittedName>
</protein>
<dbReference type="OrthoDB" id="3364736at2759"/>
<gene>
    <name evidence="1" type="ORF">CERSUDRAFT_114201</name>
</gene>
<dbReference type="HOGENOM" id="CLU_2904005_0_0_1"/>
<dbReference type="EMBL" id="KB445796">
    <property type="protein sequence ID" value="EMD37565.1"/>
    <property type="molecule type" value="Genomic_DNA"/>
</dbReference>
<evidence type="ECO:0000313" key="2">
    <source>
        <dbReference type="Proteomes" id="UP000016930"/>
    </source>
</evidence>
<dbReference type="Proteomes" id="UP000016930">
    <property type="component" value="Unassembled WGS sequence"/>
</dbReference>
<proteinExistence type="predicted"/>
<keyword evidence="2" id="KW-1185">Reference proteome</keyword>
<dbReference type="AlphaFoldDB" id="M2QZE8"/>
<organism evidence="1 2">
    <name type="scientific">Ceriporiopsis subvermispora (strain B)</name>
    <name type="common">White-rot fungus</name>
    <name type="synonym">Gelatoporia subvermispora</name>
    <dbReference type="NCBI Taxonomy" id="914234"/>
    <lineage>
        <taxon>Eukaryota</taxon>
        <taxon>Fungi</taxon>
        <taxon>Dikarya</taxon>
        <taxon>Basidiomycota</taxon>
        <taxon>Agaricomycotina</taxon>
        <taxon>Agaricomycetes</taxon>
        <taxon>Polyporales</taxon>
        <taxon>Gelatoporiaceae</taxon>
        <taxon>Gelatoporia</taxon>
    </lineage>
</organism>
<sequence length="62" mass="6726">MTATGPGNTENLVQSLGGISTMYGLSRGELEKLVAQVVREEGFVNLLRDLDSLWAVKGYLAR</sequence>
<name>M2QZE8_CERS8</name>
<evidence type="ECO:0000313" key="1">
    <source>
        <dbReference type="EMBL" id="EMD37565.1"/>
    </source>
</evidence>
<reference evidence="1 2" key="1">
    <citation type="journal article" date="2012" name="Proc. Natl. Acad. Sci. U.S.A.">
        <title>Comparative genomics of Ceriporiopsis subvermispora and Phanerochaete chrysosporium provide insight into selective ligninolysis.</title>
        <authorList>
            <person name="Fernandez-Fueyo E."/>
            <person name="Ruiz-Duenas F.J."/>
            <person name="Ferreira P."/>
            <person name="Floudas D."/>
            <person name="Hibbett D.S."/>
            <person name="Canessa P."/>
            <person name="Larrondo L.F."/>
            <person name="James T.Y."/>
            <person name="Seelenfreund D."/>
            <person name="Lobos S."/>
            <person name="Polanco R."/>
            <person name="Tello M."/>
            <person name="Honda Y."/>
            <person name="Watanabe T."/>
            <person name="Watanabe T."/>
            <person name="Ryu J.S."/>
            <person name="Kubicek C.P."/>
            <person name="Schmoll M."/>
            <person name="Gaskell J."/>
            <person name="Hammel K.E."/>
            <person name="St John F.J."/>
            <person name="Vanden Wymelenberg A."/>
            <person name="Sabat G."/>
            <person name="Splinter BonDurant S."/>
            <person name="Syed K."/>
            <person name="Yadav J.S."/>
            <person name="Doddapaneni H."/>
            <person name="Subramanian V."/>
            <person name="Lavin J.L."/>
            <person name="Oguiza J.A."/>
            <person name="Perez G."/>
            <person name="Pisabarro A.G."/>
            <person name="Ramirez L."/>
            <person name="Santoyo F."/>
            <person name="Master E."/>
            <person name="Coutinho P.M."/>
            <person name="Henrissat B."/>
            <person name="Lombard V."/>
            <person name="Magnuson J.K."/>
            <person name="Kuees U."/>
            <person name="Hori C."/>
            <person name="Igarashi K."/>
            <person name="Samejima M."/>
            <person name="Held B.W."/>
            <person name="Barry K.W."/>
            <person name="LaButti K.M."/>
            <person name="Lapidus A."/>
            <person name="Lindquist E.A."/>
            <person name="Lucas S.M."/>
            <person name="Riley R."/>
            <person name="Salamov A.A."/>
            <person name="Hoffmeister D."/>
            <person name="Schwenk D."/>
            <person name="Hadar Y."/>
            <person name="Yarden O."/>
            <person name="de Vries R.P."/>
            <person name="Wiebenga A."/>
            <person name="Stenlid J."/>
            <person name="Eastwood D."/>
            <person name="Grigoriev I.V."/>
            <person name="Berka R.M."/>
            <person name="Blanchette R.A."/>
            <person name="Kersten P."/>
            <person name="Martinez A.T."/>
            <person name="Vicuna R."/>
            <person name="Cullen D."/>
        </authorList>
    </citation>
    <scope>NUCLEOTIDE SEQUENCE [LARGE SCALE GENOMIC DNA]</scope>
    <source>
        <strain evidence="1 2">B</strain>
    </source>
</reference>